<dbReference type="GO" id="GO:0030688">
    <property type="term" value="C:preribosome, small subunit precursor"/>
    <property type="evidence" value="ECO:0007669"/>
    <property type="project" value="InterPro"/>
</dbReference>
<evidence type="ECO:0000256" key="5">
    <source>
        <dbReference type="SAM" id="MobiDB-lite"/>
    </source>
</evidence>
<feature type="region of interest" description="Disordered" evidence="5">
    <location>
        <begin position="49"/>
        <end position="120"/>
    </location>
</feature>
<dbReference type="GO" id="GO:0000462">
    <property type="term" value="P:maturation of SSU-rRNA from tricistronic rRNA transcript (SSU-rRNA, 5.8S rRNA, LSU-rRNA)"/>
    <property type="evidence" value="ECO:0007669"/>
    <property type="project" value="InterPro"/>
</dbReference>
<accession>A0A0F7ZSX5</accession>
<evidence type="ECO:0000256" key="4">
    <source>
        <dbReference type="ARBA" id="ARBA00023242"/>
    </source>
</evidence>
<keyword evidence="4" id="KW-0539">Nucleus</keyword>
<evidence type="ECO:0000313" key="6">
    <source>
        <dbReference type="EMBL" id="KJZ72123.1"/>
    </source>
</evidence>
<gene>
    <name evidence="6" type="ORF">HIM_08496</name>
</gene>
<evidence type="ECO:0000313" key="7">
    <source>
        <dbReference type="Proteomes" id="UP000054481"/>
    </source>
</evidence>
<reference evidence="6 7" key="1">
    <citation type="journal article" date="2014" name="Genome Biol. Evol.">
        <title>Comparative genomics and transcriptomics analyses reveal divergent lifestyle features of nematode endoparasitic fungus Hirsutella minnesotensis.</title>
        <authorList>
            <person name="Lai Y."/>
            <person name="Liu K."/>
            <person name="Zhang X."/>
            <person name="Zhang X."/>
            <person name="Li K."/>
            <person name="Wang N."/>
            <person name="Shu C."/>
            <person name="Wu Y."/>
            <person name="Wang C."/>
            <person name="Bushley K.E."/>
            <person name="Xiang M."/>
            <person name="Liu X."/>
        </authorList>
    </citation>
    <scope>NUCLEOTIDE SEQUENCE [LARGE SCALE GENOMIC DNA]</scope>
    <source>
        <strain evidence="6 7">3608</strain>
    </source>
</reference>
<dbReference type="EMBL" id="KQ030552">
    <property type="protein sequence ID" value="KJZ72123.1"/>
    <property type="molecule type" value="Genomic_DNA"/>
</dbReference>
<evidence type="ECO:0000256" key="1">
    <source>
        <dbReference type="ARBA" id="ARBA00004604"/>
    </source>
</evidence>
<name>A0A0F7ZSX5_9HYPO</name>
<comment type="similarity">
    <text evidence="2">Belongs to the SLX9 family.</text>
</comment>
<dbReference type="AlphaFoldDB" id="A0A0F7ZSX5"/>
<organism evidence="6 7">
    <name type="scientific">Hirsutella minnesotensis 3608</name>
    <dbReference type="NCBI Taxonomy" id="1043627"/>
    <lineage>
        <taxon>Eukaryota</taxon>
        <taxon>Fungi</taxon>
        <taxon>Dikarya</taxon>
        <taxon>Ascomycota</taxon>
        <taxon>Pezizomycotina</taxon>
        <taxon>Sordariomycetes</taxon>
        <taxon>Hypocreomycetidae</taxon>
        <taxon>Hypocreales</taxon>
        <taxon>Ophiocordycipitaceae</taxon>
        <taxon>Hirsutella</taxon>
    </lineage>
</organism>
<keyword evidence="7" id="KW-1185">Reference proteome</keyword>
<proteinExistence type="inferred from homology"/>
<dbReference type="OrthoDB" id="5429132at2759"/>
<comment type="subcellular location">
    <subcellularLocation>
        <location evidence="1">Nucleus</location>
        <location evidence="1">Nucleolus</location>
    </subcellularLocation>
</comment>
<protein>
    <recommendedName>
        <fullName evidence="3">Ribosome biogenesis protein SLX9</fullName>
    </recommendedName>
</protein>
<evidence type="ECO:0000256" key="3">
    <source>
        <dbReference type="ARBA" id="ARBA00021321"/>
    </source>
</evidence>
<dbReference type="Proteomes" id="UP000054481">
    <property type="component" value="Unassembled WGS sequence"/>
</dbReference>
<dbReference type="Pfam" id="PF15341">
    <property type="entry name" value="SLX9"/>
    <property type="match status" value="1"/>
</dbReference>
<sequence length="315" mass="33514">MSHFSVTLTTASVVGTSPWHKIRILTSGSPSLLATVWTHAQALLSPAHPEQGKTIQGPSVNAPHTAARPHIHLGEPPPSENVSQLRPPGPTAILLPPPTSTSTSPVMAPVAPTPAQPKRPSARALRLARISGSIHPLAPAKTFRADAAVSDSFLSSKRDRRLIKHSSFVARVSSSSSASRVAKKPLRRRRTGAADKLKTSLEGLADALPDLGEDGEWGGIEDEGDDARRRVRHRSIRSKPGALKRKEMVVKGEMERFGASMARLNASDLTAGEGKPRPGEDAQASQPAAVTDRWAALRGYISATMEQAPVFAGKK</sequence>
<dbReference type="GO" id="GO:0005730">
    <property type="term" value="C:nucleolus"/>
    <property type="evidence" value="ECO:0007669"/>
    <property type="project" value="UniProtKB-SubCell"/>
</dbReference>
<evidence type="ECO:0000256" key="2">
    <source>
        <dbReference type="ARBA" id="ARBA00011022"/>
    </source>
</evidence>
<dbReference type="GO" id="GO:0030686">
    <property type="term" value="C:90S preribosome"/>
    <property type="evidence" value="ECO:0007669"/>
    <property type="project" value="InterPro"/>
</dbReference>
<dbReference type="InterPro" id="IPR028160">
    <property type="entry name" value="Slx9-like"/>
</dbReference>
<feature type="compositionally biased region" description="Pro residues" evidence="5">
    <location>
        <begin position="87"/>
        <end position="99"/>
    </location>
</feature>
<feature type="region of interest" description="Disordered" evidence="5">
    <location>
        <begin position="264"/>
        <end position="289"/>
    </location>
</feature>